<comment type="caution">
    <text evidence="2">The sequence shown here is derived from an EMBL/GenBank/DDBJ whole genome shotgun (WGS) entry which is preliminary data.</text>
</comment>
<keyword evidence="3" id="KW-1185">Reference proteome</keyword>
<dbReference type="AlphaFoldDB" id="A0A4Y2JKK2"/>
<proteinExistence type="predicted"/>
<feature type="region of interest" description="Disordered" evidence="1">
    <location>
        <begin position="1"/>
        <end position="30"/>
    </location>
</feature>
<evidence type="ECO:0000256" key="1">
    <source>
        <dbReference type="SAM" id="MobiDB-lite"/>
    </source>
</evidence>
<organism evidence="2 3">
    <name type="scientific">Araneus ventricosus</name>
    <name type="common">Orbweaver spider</name>
    <name type="synonym">Epeira ventricosa</name>
    <dbReference type="NCBI Taxonomy" id="182803"/>
    <lineage>
        <taxon>Eukaryota</taxon>
        <taxon>Metazoa</taxon>
        <taxon>Ecdysozoa</taxon>
        <taxon>Arthropoda</taxon>
        <taxon>Chelicerata</taxon>
        <taxon>Arachnida</taxon>
        <taxon>Araneae</taxon>
        <taxon>Araneomorphae</taxon>
        <taxon>Entelegynae</taxon>
        <taxon>Araneoidea</taxon>
        <taxon>Araneidae</taxon>
        <taxon>Araneus</taxon>
    </lineage>
</organism>
<evidence type="ECO:0000313" key="3">
    <source>
        <dbReference type="Proteomes" id="UP000499080"/>
    </source>
</evidence>
<evidence type="ECO:0000313" key="2">
    <source>
        <dbReference type="EMBL" id="GBM89822.1"/>
    </source>
</evidence>
<sequence length="30" mass="2866">AACCRSGSGRTLHVSTVSSSSLPANGDSSA</sequence>
<dbReference type="Proteomes" id="UP000499080">
    <property type="component" value="Unassembled WGS sequence"/>
</dbReference>
<reference evidence="2 3" key="1">
    <citation type="journal article" date="2019" name="Sci. Rep.">
        <title>Orb-weaving spider Araneus ventricosus genome elucidates the spidroin gene catalogue.</title>
        <authorList>
            <person name="Kono N."/>
            <person name="Nakamura H."/>
            <person name="Ohtoshi R."/>
            <person name="Moran D.A.P."/>
            <person name="Shinohara A."/>
            <person name="Yoshida Y."/>
            <person name="Fujiwara M."/>
            <person name="Mori M."/>
            <person name="Tomita M."/>
            <person name="Arakawa K."/>
        </authorList>
    </citation>
    <scope>NUCLEOTIDE SEQUENCE [LARGE SCALE GENOMIC DNA]</scope>
</reference>
<feature type="non-terminal residue" evidence="2">
    <location>
        <position position="1"/>
    </location>
</feature>
<dbReference type="EMBL" id="BGPR01003577">
    <property type="protein sequence ID" value="GBM89822.1"/>
    <property type="molecule type" value="Genomic_DNA"/>
</dbReference>
<name>A0A4Y2JKK2_ARAVE</name>
<protein>
    <submittedName>
        <fullName evidence="2">Obscurin</fullName>
    </submittedName>
</protein>
<accession>A0A4Y2JKK2</accession>
<gene>
    <name evidence="2" type="primary">Unc-89_7</name>
    <name evidence="2" type="ORF">AVEN_11123_1</name>
</gene>
<feature type="compositionally biased region" description="Low complexity" evidence="1">
    <location>
        <begin position="11"/>
        <end position="22"/>
    </location>
</feature>